<dbReference type="GO" id="GO:0016887">
    <property type="term" value="F:ATP hydrolysis activity"/>
    <property type="evidence" value="ECO:0007669"/>
    <property type="project" value="InterPro"/>
</dbReference>
<evidence type="ECO:0000256" key="8">
    <source>
        <dbReference type="SAM" id="Phobius"/>
    </source>
</evidence>
<dbReference type="Gene3D" id="3.40.50.300">
    <property type="entry name" value="P-loop containing nucleotide triphosphate hydrolases"/>
    <property type="match status" value="1"/>
</dbReference>
<dbReference type="GO" id="GO:0005524">
    <property type="term" value="F:ATP binding"/>
    <property type="evidence" value="ECO:0007669"/>
    <property type="project" value="UniProtKB-KW"/>
</dbReference>
<dbReference type="GO" id="GO:0140359">
    <property type="term" value="F:ABC-type transporter activity"/>
    <property type="evidence" value="ECO:0007669"/>
    <property type="project" value="InterPro"/>
</dbReference>
<dbReference type="PROSITE" id="PS00211">
    <property type="entry name" value="ABC_TRANSPORTER_1"/>
    <property type="match status" value="1"/>
</dbReference>
<gene>
    <name evidence="11" type="ORF">CJP74_05490</name>
</gene>
<feature type="domain" description="ABC transmembrane type-1" evidence="10">
    <location>
        <begin position="40"/>
        <end position="327"/>
    </location>
</feature>
<accession>A0A3A1Y3S5</accession>
<dbReference type="SUPFAM" id="SSF52540">
    <property type="entry name" value="P-loop containing nucleoside triphosphate hydrolases"/>
    <property type="match status" value="1"/>
</dbReference>
<keyword evidence="12" id="KW-1185">Reference proteome</keyword>
<evidence type="ECO:0000259" key="10">
    <source>
        <dbReference type="PROSITE" id="PS50929"/>
    </source>
</evidence>
<feature type="transmembrane region" description="Helical" evidence="8">
    <location>
        <begin position="183"/>
        <end position="204"/>
    </location>
</feature>
<evidence type="ECO:0000259" key="9">
    <source>
        <dbReference type="PROSITE" id="PS50893"/>
    </source>
</evidence>
<evidence type="ECO:0000256" key="3">
    <source>
        <dbReference type="ARBA" id="ARBA00022692"/>
    </source>
</evidence>
<dbReference type="PROSITE" id="PS50929">
    <property type="entry name" value="ABC_TM1F"/>
    <property type="match status" value="1"/>
</dbReference>
<dbReference type="InterPro" id="IPR017871">
    <property type="entry name" value="ABC_transporter-like_CS"/>
</dbReference>
<organism evidence="11 12">
    <name type="scientific">Psittacicella melopsittaci</name>
    <dbReference type="NCBI Taxonomy" id="2028576"/>
    <lineage>
        <taxon>Bacteria</taxon>
        <taxon>Pseudomonadati</taxon>
        <taxon>Pseudomonadota</taxon>
        <taxon>Gammaproteobacteria</taxon>
        <taxon>Pasteurellales</taxon>
        <taxon>Psittacicellaceae</taxon>
        <taxon>Psittacicella</taxon>
    </lineage>
</organism>
<dbReference type="InterPro" id="IPR027417">
    <property type="entry name" value="P-loop_NTPase"/>
</dbReference>
<evidence type="ECO:0000256" key="7">
    <source>
        <dbReference type="ARBA" id="ARBA00023136"/>
    </source>
</evidence>
<dbReference type="InterPro" id="IPR050835">
    <property type="entry name" value="ABC_transporter_sub-D"/>
</dbReference>
<dbReference type="SUPFAM" id="SSF90123">
    <property type="entry name" value="ABC transporter transmembrane region"/>
    <property type="match status" value="1"/>
</dbReference>
<reference evidence="11 12" key="1">
    <citation type="submission" date="2017-08" db="EMBL/GenBank/DDBJ databases">
        <title>Reclassification of Bisgaard taxon 37 and 44.</title>
        <authorList>
            <person name="Christensen H."/>
        </authorList>
    </citation>
    <scope>NUCLEOTIDE SEQUENCE [LARGE SCALE GENOMIC DNA]</scope>
    <source>
        <strain evidence="11 12">B96_4</strain>
    </source>
</reference>
<evidence type="ECO:0000256" key="2">
    <source>
        <dbReference type="ARBA" id="ARBA00022448"/>
    </source>
</evidence>
<comment type="subcellular location">
    <subcellularLocation>
        <location evidence="1">Cell membrane</location>
        <topology evidence="1">Multi-pass membrane protein</topology>
    </subcellularLocation>
</comment>
<name>A0A3A1Y3S5_9GAMM</name>
<dbReference type="OrthoDB" id="9810134at2"/>
<keyword evidence="3 8" id="KW-0812">Transmembrane</keyword>
<keyword evidence="7 8" id="KW-0472">Membrane</keyword>
<dbReference type="PROSITE" id="PS50893">
    <property type="entry name" value="ABC_TRANSPORTER_2"/>
    <property type="match status" value="1"/>
</dbReference>
<evidence type="ECO:0000256" key="6">
    <source>
        <dbReference type="ARBA" id="ARBA00022989"/>
    </source>
</evidence>
<dbReference type="Gene3D" id="1.20.1560.10">
    <property type="entry name" value="ABC transporter type 1, transmembrane domain"/>
    <property type="match status" value="1"/>
</dbReference>
<evidence type="ECO:0000256" key="1">
    <source>
        <dbReference type="ARBA" id="ARBA00004651"/>
    </source>
</evidence>
<feature type="transmembrane region" description="Helical" evidence="8">
    <location>
        <begin position="67"/>
        <end position="87"/>
    </location>
</feature>
<evidence type="ECO:0000256" key="4">
    <source>
        <dbReference type="ARBA" id="ARBA00022741"/>
    </source>
</evidence>
<comment type="caution">
    <text evidence="11">The sequence shown here is derived from an EMBL/GenBank/DDBJ whole genome shotgun (WGS) entry which is preliminary data.</text>
</comment>
<dbReference type="InterPro" id="IPR036640">
    <property type="entry name" value="ABC1_TM_sf"/>
</dbReference>
<dbReference type="PANTHER" id="PTHR11384">
    <property type="entry name" value="ATP-BINDING CASSETTE, SUB-FAMILY D MEMBER"/>
    <property type="match status" value="1"/>
</dbReference>
<dbReference type="RefSeq" id="WP_119497280.1">
    <property type="nucleotide sequence ID" value="NZ_NRJH01000046.1"/>
</dbReference>
<evidence type="ECO:0000313" key="12">
    <source>
        <dbReference type="Proteomes" id="UP000266258"/>
    </source>
</evidence>
<dbReference type="Pfam" id="PF00005">
    <property type="entry name" value="ABC_tran"/>
    <property type="match status" value="1"/>
</dbReference>
<sequence>MQTLKYFFALASYFWYGKRAWRPWLVFAITLLTSITIVQISVYVAWWNKDFYDALANLEKDKIWGLVGQYFIYMGIIVFCVVLGSFLRKKLMFWWREDLTKLLQNKWLKDHKHYRLSLYAPHIDNPDQRIAEDVMLLCTYTIDLVRGLCMNIFRLVSFVSILWTMSAVYTLTLGQTSWQISGYLVWVAFLYSLLCSLIMHAVGYKLQRLNVDQQHYEANYRGQLIRLQESSEAIALYQGEAGELKRLEQDFGKIKSNWRALIWRELKVEVFSATSLRITLFIPLLATLPMYLGGQITFGSMMQARSAFANVQDGFNWFVDSYKTIIKWAAVVQRLGTFVDALEAQPEQEKTLVTTKELSNTRESTNTKESTSASEAPVLLEVKNLDLFTQEQRPLLAQVQLSFVAGQWYQLQGPSGLGKTTLLRALAGIWPYYQGQSQIYSARRLFLPQKPYLFKASLREVLSYPYEHLLEKEQALALLQEVGLAHLSDKLEQVANWHKVLSGGEQQRLSLARALHLQPQVLFLDEATNQLDSQSAQALFALLAQRLPQTMVVGITHQPELNAYFKQKVDLTQFKVNAQEL</sequence>
<keyword evidence="5" id="KW-0067">ATP-binding</keyword>
<feature type="transmembrane region" description="Helical" evidence="8">
    <location>
        <begin position="270"/>
        <end position="292"/>
    </location>
</feature>
<dbReference type="InterPro" id="IPR003593">
    <property type="entry name" value="AAA+_ATPase"/>
</dbReference>
<dbReference type="GO" id="GO:0005886">
    <property type="term" value="C:plasma membrane"/>
    <property type="evidence" value="ECO:0007669"/>
    <property type="project" value="UniProtKB-SubCell"/>
</dbReference>
<dbReference type="EMBL" id="NRJH01000046">
    <property type="protein sequence ID" value="RIY32101.1"/>
    <property type="molecule type" value="Genomic_DNA"/>
</dbReference>
<dbReference type="Pfam" id="PF06472">
    <property type="entry name" value="ABC_membrane_2"/>
    <property type="match status" value="1"/>
</dbReference>
<evidence type="ECO:0008006" key="13">
    <source>
        <dbReference type="Google" id="ProtNLM"/>
    </source>
</evidence>
<keyword evidence="2" id="KW-0813">Transport</keyword>
<evidence type="ECO:0000313" key="11">
    <source>
        <dbReference type="EMBL" id="RIY32101.1"/>
    </source>
</evidence>
<evidence type="ECO:0000256" key="5">
    <source>
        <dbReference type="ARBA" id="ARBA00022840"/>
    </source>
</evidence>
<dbReference type="SMART" id="SM00382">
    <property type="entry name" value="AAA"/>
    <property type="match status" value="1"/>
</dbReference>
<feature type="transmembrane region" description="Helical" evidence="8">
    <location>
        <begin position="152"/>
        <end position="171"/>
    </location>
</feature>
<dbReference type="PANTHER" id="PTHR11384:SF59">
    <property type="entry name" value="LYSOSOMAL COBALAMIN TRANSPORTER ABCD4"/>
    <property type="match status" value="1"/>
</dbReference>
<dbReference type="AlphaFoldDB" id="A0A3A1Y3S5"/>
<dbReference type="Proteomes" id="UP000266258">
    <property type="component" value="Unassembled WGS sequence"/>
</dbReference>
<proteinExistence type="predicted"/>
<keyword evidence="6 8" id="KW-1133">Transmembrane helix</keyword>
<keyword evidence="4" id="KW-0547">Nucleotide-binding</keyword>
<feature type="domain" description="ABC transporter" evidence="9">
    <location>
        <begin position="380"/>
        <end position="581"/>
    </location>
</feature>
<protein>
    <recommendedName>
        <fullName evidence="13">ATP-binding cassette transporter</fullName>
    </recommendedName>
</protein>
<dbReference type="InterPro" id="IPR011527">
    <property type="entry name" value="ABC1_TM_dom"/>
</dbReference>
<dbReference type="InterPro" id="IPR003439">
    <property type="entry name" value="ABC_transporter-like_ATP-bd"/>
</dbReference>
<feature type="transmembrane region" description="Helical" evidence="8">
    <location>
        <begin position="24"/>
        <end position="47"/>
    </location>
</feature>